<evidence type="ECO:0000313" key="10">
    <source>
        <dbReference type="Proteomes" id="UP000602905"/>
    </source>
</evidence>
<feature type="compositionally biased region" description="Low complexity" evidence="6">
    <location>
        <begin position="1044"/>
        <end position="1053"/>
    </location>
</feature>
<feature type="region of interest" description="Disordered" evidence="6">
    <location>
        <begin position="1"/>
        <end position="75"/>
    </location>
</feature>
<dbReference type="PROSITE" id="PS00108">
    <property type="entry name" value="PROTEIN_KINASE_ST"/>
    <property type="match status" value="1"/>
</dbReference>
<evidence type="ECO:0000256" key="1">
    <source>
        <dbReference type="ARBA" id="ARBA00022527"/>
    </source>
</evidence>
<organism evidence="9 10">
    <name type="scientific">Rhizoctonia solani</name>
    <dbReference type="NCBI Taxonomy" id="456999"/>
    <lineage>
        <taxon>Eukaryota</taxon>
        <taxon>Fungi</taxon>
        <taxon>Dikarya</taxon>
        <taxon>Basidiomycota</taxon>
        <taxon>Agaricomycotina</taxon>
        <taxon>Agaricomycetes</taxon>
        <taxon>Cantharellales</taxon>
        <taxon>Ceratobasidiaceae</taxon>
        <taxon>Rhizoctonia</taxon>
    </lineage>
</organism>
<feature type="transmembrane region" description="Helical" evidence="7">
    <location>
        <begin position="462"/>
        <end position="490"/>
    </location>
</feature>
<keyword evidence="4 9" id="KW-0418">Kinase</keyword>
<feature type="region of interest" description="Disordered" evidence="6">
    <location>
        <begin position="87"/>
        <end position="138"/>
    </location>
</feature>
<dbReference type="InterPro" id="IPR051175">
    <property type="entry name" value="CLK_kinases"/>
</dbReference>
<dbReference type="PANTHER" id="PTHR45646:SF11">
    <property type="entry name" value="SERINE_THREONINE-PROTEIN KINASE DOA"/>
    <property type="match status" value="1"/>
</dbReference>
<feature type="compositionally biased region" description="Low complexity" evidence="6">
    <location>
        <begin position="982"/>
        <end position="995"/>
    </location>
</feature>
<feature type="transmembrane region" description="Helical" evidence="7">
    <location>
        <begin position="771"/>
        <end position="794"/>
    </location>
</feature>
<feature type="domain" description="Protein kinase" evidence="8">
    <location>
        <begin position="1172"/>
        <end position="1522"/>
    </location>
</feature>
<feature type="compositionally biased region" description="Polar residues" evidence="6">
    <location>
        <begin position="90"/>
        <end position="99"/>
    </location>
</feature>
<feature type="transmembrane region" description="Helical" evidence="7">
    <location>
        <begin position="556"/>
        <end position="576"/>
    </location>
</feature>
<dbReference type="Pfam" id="PF00069">
    <property type="entry name" value="Pkinase"/>
    <property type="match status" value="1"/>
</dbReference>
<dbReference type="InterPro" id="IPR011009">
    <property type="entry name" value="Kinase-like_dom_sf"/>
</dbReference>
<name>A0A8H7HLD1_9AGAM</name>
<dbReference type="EMBL" id="JACYCD010000691">
    <property type="protein sequence ID" value="KAF8688912.1"/>
    <property type="molecule type" value="Genomic_DNA"/>
</dbReference>
<feature type="compositionally biased region" description="Low complexity" evidence="6">
    <location>
        <begin position="1020"/>
        <end position="1029"/>
    </location>
</feature>
<dbReference type="PANTHER" id="PTHR45646">
    <property type="entry name" value="SERINE/THREONINE-PROTEIN KINASE DOA-RELATED"/>
    <property type="match status" value="1"/>
</dbReference>
<feature type="transmembrane region" description="Helical" evidence="7">
    <location>
        <begin position="748"/>
        <end position="765"/>
    </location>
</feature>
<dbReference type="OrthoDB" id="377083at2759"/>
<evidence type="ECO:0000256" key="2">
    <source>
        <dbReference type="ARBA" id="ARBA00022679"/>
    </source>
</evidence>
<reference evidence="9" key="1">
    <citation type="submission" date="2020-09" db="EMBL/GenBank/DDBJ databases">
        <title>Comparative genome analyses of four rice-infecting Rhizoctonia solani isolates reveal extensive enrichment of homogalacturonan modification genes.</title>
        <authorList>
            <person name="Lee D.-Y."/>
            <person name="Jeon J."/>
            <person name="Kim K.-T."/>
            <person name="Cheong K."/>
            <person name="Song H."/>
            <person name="Choi G."/>
            <person name="Ko J."/>
            <person name="Opiyo S.O."/>
            <person name="Zuo S."/>
            <person name="Madhav S."/>
            <person name="Lee Y.-H."/>
            <person name="Wang G.-L."/>
        </authorList>
    </citation>
    <scope>NUCLEOTIDE SEQUENCE</scope>
    <source>
        <strain evidence="9">AG1-IA WGL</strain>
    </source>
</reference>
<keyword evidence="5" id="KW-0067">ATP-binding</keyword>
<keyword evidence="7" id="KW-0472">Membrane</keyword>
<gene>
    <name evidence="9" type="ORF">RHS03_09134</name>
</gene>
<feature type="region of interest" description="Disordered" evidence="6">
    <location>
        <begin position="1116"/>
        <end position="1152"/>
    </location>
</feature>
<feature type="transmembrane region" description="Helical" evidence="7">
    <location>
        <begin position="719"/>
        <end position="736"/>
    </location>
</feature>
<feature type="transmembrane region" description="Helical" evidence="7">
    <location>
        <begin position="806"/>
        <end position="825"/>
    </location>
</feature>
<keyword evidence="1" id="KW-0723">Serine/threonine-protein kinase</keyword>
<feature type="non-terminal residue" evidence="9">
    <location>
        <position position="1"/>
    </location>
</feature>
<keyword evidence="7" id="KW-0812">Transmembrane</keyword>
<keyword evidence="2" id="KW-0808">Transferase</keyword>
<evidence type="ECO:0000256" key="4">
    <source>
        <dbReference type="ARBA" id="ARBA00022777"/>
    </source>
</evidence>
<dbReference type="CDD" id="cd14134">
    <property type="entry name" value="PKc_CLK"/>
    <property type="match status" value="1"/>
</dbReference>
<proteinExistence type="predicted"/>
<feature type="transmembrane region" description="Helical" evidence="7">
    <location>
        <begin position="683"/>
        <end position="707"/>
    </location>
</feature>
<feature type="region of interest" description="Disordered" evidence="6">
    <location>
        <begin position="976"/>
        <end position="997"/>
    </location>
</feature>
<evidence type="ECO:0000259" key="8">
    <source>
        <dbReference type="PROSITE" id="PS50011"/>
    </source>
</evidence>
<dbReference type="SMART" id="SM00220">
    <property type="entry name" value="S_TKc"/>
    <property type="match status" value="1"/>
</dbReference>
<feature type="compositionally biased region" description="Polar residues" evidence="6">
    <location>
        <begin position="54"/>
        <end position="75"/>
    </location>
</feature>
<protein>
    <submittedName>
        <fullName evidence="9">Dolichol kinase</fullName>
    </submittedName>
</protein>
<evidence type="ECO:0000256" key="5">
    <source>
        <dbReference type="ARBA" id="ARBA00022840"/>
    </source>
</evidence>
<dbReference type="GO" id="GO:0004674">
    <property type="term" value="F:protein serine/threonine kinase activity"/>
    <property type="evidence" value="ECO:0007669"/>
    <property type="project" value="UniProtKB-KW"/>
</dbReference>
<dbReference type="GO" id="GO:0043484">
    <property type="term" value="P:regulation of RNA splicing"/>
    <property type="evidence" value="ECO:0007669"/>
    <property type="project" value="TreeGrafter"/>
</dbReference>
<dbReference type="InterPro" id="IPR000719">
    <property type="entry name" value="Prot_kinase_dom"/>
</dbReference>
<feature type="transmembrane region" description="Helical" evidence="7">
    <location>
        <begin position="390"/>
        <end position="410"/>
    </location>
</feature>
<feature type="transmembrane region" description="Helical" evidence="7">
    <location>
        <begin position="358"/>
        <end position="378"/>
    </location>
</feature>
<feature type="region of interest" description="Disordered" evidence="6">
    <location>
        <begin position="1015"/>
        <end position="1079"/>
    </location>
</feature>
<feature type="compositionally biased region" description="Polar residues" evidence="6">
    <location>
        <begin position="1116"/>
        <end position="1134"/>
    </location>
</feature>
<feature type="compositionally biased region" description="Polar residues" evidence="6">
    <location>
        <begin position="21"/>
        <end position="33"/>
    </location>
</feature>
<dbReference type="Gene3D" id="3.30.200.20">
    <property type="entry name" value="Phosphorylase Kinase, domain 1"/>
    <property type="match status" value="1"/>
</dbReference>
<evidence type="ECO:0000256" key="3">
    <source>
        <dbReference type="ARBA" id="ARBA00022741"/>
    </source>
</evidence>
<dbReference type="Proteomes" id="UP000602905">
    <property type="component" value="Unassembled WGS sequence"/>
</dbReference>
<keyword evidence="3" id="KW-0547">Nucleotide-binding</keyword>
<comment type="caution">
    <text evidence="9">The sequence shown here is derived from an EMBL/GenBank/DDBJ whole genome shotgun (WGS) entry which is preliminary data.</text>
</comment>
<dbReference type="Gene3D" id="1.10.510.10">
    <property type="entry name" value="Transferase(Phosphotransferase) domain 1"/>
    <property type="match status" value="1"/>
</dbReference>
<feature type="transmembrane region" description="Helical" evidence="7">
    <location>
        <begin position="511"/>
        <end position="536"/>
    </location>
</feature>
<dbReference type="PROSITE" id="PS50011">
    <property type="entry name" value="PROTEIN_KINASE_DOM"/>
    <property type="match status" value="1"/>
</dbReference>
<sequence length="1530" mass="168387">MATSTRSTPSPPPAGPNSISVSVSHASNGNAQFRSRRGRNSVPAGLTPIRPSLDYSTTNSYLGGESTVGNDTTTDGETFVIQSFGRLRRSSTMSSTASKPTIDINPADTQETRAHRVVPRHGRESPHPQNGANSRGAGPIPMSPHFSYLLPDKLYLGSSINLDARQMSEHSLLSIAVLIAAWQLLTVGESNAAMMLLVLVVCSLVYEYGTPVSTYLFPPKSEPLSPNANGPERPNRRPKIVVTAQHGYIWMTDEKNYRECTDNGESTATLLGPLVVASALFAAKHTIASVPLAANWHMEGPLPLQEQHYSRESLVSSRRGFLQCTFLNTLVLLVHMYSASSRRNWPKPENTPHGGRQVLLFVVFAVCLTAASTAIYEADRVMQLGFWDAISHLDVVCSTFFFQIALYVSVRLARRALTLGELAFIGHGATALFLETLNISIIKQWPHSAAYVKTFREPSPLLVFQLALLPGSILVGFLLSPLLALSRHIARRPRLRLRAPHQTEQLIYRRMLAIGLAAGAVLLVGGLLGGWVRWLLGARDPWLWVLRSLTQGRRSWSRLTLVSWWVLLGSLSVAGWNRQLARSRRHPHINAYTSVTARPPSQSHFKQKLPPTPTSMSEVSAVGTYPPLVPRLGSLQAQAQSNGFKGTTTLLAPTRDIQAVATDLLDAANKHVPTLSRNGRRKFFHALAVLMFVPGISWDPAFTHLAFSLAFSLFTFSEYVRYFAIYPFGAAVHVFLSEFLDEKDSGSAILSHFYLLTGCALPLWLESPWRVLGLAGVIVLGVGDALASIIGKRLGFSRWFPSSGKTLEGTIAFAVSVFLCNWMVAAQEFTSVNIDHMGCAVIMTALLEAFSKQNDNLTIPLYLWCMMVILPVGTQTSERCRGGEGGIVWLVFTERDLVASVVLVQLSLLPPMQLPPPATPMASFRSSYTHSMMPPAPAPQAATRKRKRPAPNVAFHSVIEDDGRGHQREVVVIEDTPPPAAPAHVPSPSSTAATAQYGHQSAYATRYALAHSYVPPPPSSHVSSTSLAPSPMPLPPRRTRAQVAAASAASSSAIPQLNPPATKRRRKDNTATTPAGSLYETSLAPSVSALPTTGPSSAAFARKALASKAYQNGFNAGTTSIKQWPTTVPSVSTESVRDSHSSQVSNRPPSTVCDDKEGHYIIKQDDIIHSRYRVVRLLGQGTFGKVVEAIDMAHPLYSSNGGRSHLRPNTDYPPNAGRVAIKIIRAVPKYRDASKIEIRVLKRLKESDPQNTRQVRPALRLRHTFLPLPTEIVFITLKHSTIATTFENQFTPFPRRHIQDFARSLLDSVAFLHDLQLIHTDLKPENILLVDSSYDARPMPPGLGRRGQSRHILRNTSIRLIDFGSATFSDEYHSTVVCTRHYRAPEIILGLGWSFPCDAFSLGCILVELYTGVALFQTHDNLEHLAMMEKVMGKMPERLCKQGQRYKPEFFTTTKGAVKLNFPNRGVSAQSKKEVKEVKSLHQIIPNTDIINQDFLDLVQRLLNPDPNTRITVREALKHRYFSHAVPIEW</sequence>
<evidence type="ECO:0000313" key="9">
    <source>
        <dbReference type="EMBL" id="KAF8688912.1"/>
    </source>
</evidence>
<dbReference type="InterPro" id="IPR008271">
    <property type="entry name" value="Ser/Thr_kinase_AS"/>
</dbReference>
<dbReference type="GO" id="GO:0005524">
    <property type="term" value="F:ATP binding"/>
    <property type="evidence" value="ECO:0007669"/>
    <property type="project" value="UniProtKB-KW"/>
</dbReference>
<evidence type="ECO:0000256" key="7">
    <source>
        <dbReference type="SAM" id="Phobius"/>
    </source>
</evidence>
<feature type="compositionally biased region" description="Polar residues" evidence="6">
    <location>
        <begin position="1070"/>
        <end position="1079"/>
    </location>
</feature>
<feature type="transmembrane region" description="Helical" evidence="7">
    <location>
        <begin position="320"/>
        <end position="337"/>
    </location>
</feature>
<accession>A0A8H7HLD1</accession>
<dbReference type="GO" id="GO:0005634">
    <property type="term" value="C:nucleus"/>
    <property type="evidence" value="ECO:0007669"/>
    <property type="project" value="TreeGrafter"/>
</dbReference>
<dbReference type="SUPFAM" id="SSF56112">
    <property type="entry name" value="Protein kinase-like (PK-like)"/>
    <property type="match status" value="1"/>
</dbReference>
<keyword evidence="7" id="KW-1133">Transmembrane helix</keyword>
<evidence type="ECO:0000256" key="6">
    <source>
        <dbReference type="SAM" id="MobiDB-lite"/>
    </source>
</evidence>
<feature type="transmembrane region" description="Helical" evidence="7">
    <location>
        <begin position="422"/>
        <end position="442"/>
    </location>
</feature>